<protein>
    <submittedName>
        <fullName evidence="1">Uncharacterized protein</fullName>
    </submittedName>
</protein>
<comment type="caution">
    <text evidence="1">The sequence shown here is derived from an EMBL/GenBank/DDBJ whole genome shotgun (WGS) entry which is preliminary data.</text>
</comment>
<keyword evidence="2" id="KW-1185">Reference proteome</keyword>
<gene>
    <name evidence="1" type="ORF">MEUPH1_LOCUS26672</name>
</gene>
<evidence type="ECO:0000313" key="2">
    <source>
        <dbReference type="Proteomes" id="UP001160148"/>
    </source>
</evidence>
<accession>A0AAV0XXF2</accession>
<dbReference type="Proteomes" id="UP001160148">
    <property type="component" value="Unassembled WGS sequence"/>
</dbReference>
<proteinExistence type="predicted"/>
<organism evidence="1 2">
    <name type="scientific">Macrosiphum euphorbiae</name>
    <name type="common">potato aphid</name>
    <dbReference type="NCBI Taxonomy" id="13131"/>
    <lineage>
        <taxon>Eukaryota</taxon>
        <taxon>Metazoa</taxon>
        <taxon>Ecdysozoa</taxon>
        <taxon>Arthropoda</taxon>
        <taxon>Hexapoda</taxon>
        <taxon>Insecta</taxon>
        <taxon>Pterygota</taxon>
        <taxon>Neoptera</taxon>
        <taxon>Paraneoptera</taxon>
        <taxon>Hemiptera</taxon>
        <taxon>Sternorrhyncha</taxon>
        <taxon>Aphidomorpha</taxon>
        <taxon>Aphidoidea</taxon>
        <taxon>Aphididae</taxon>
        <taxon>Macrosiphini</taxon>
        <taxon>Macrosiphum</taxon>
    </lineage>
</organism>
<dbReference type="EMBL" id="CARXXK010001085">
    <property type="protein sequence ID" value="CAI6372853.1"/>
    <property type="molecule type" value="Genomic_DNA"/>
</dbReference>
<dbReference type="AlphaFoldDB" id="A0AAV0XXF2"/>
<name>A0AAV0XXF2_9HEMI</name>
<reference evidence="1 2" key="1">
    <citation type="submission" date="2023-01" db="EMBL/GenBank/DDBJ databases">
        <authorList>
            <person name="Whitehead M."/>
        </authorList>
    </citation>
    <scope>NUCLEOTIDE SEQUENCE [LARGE SCALE GENOMIC DNA]</scope>
</reference>
<sequence>MDWQIGLCYHRVLPASISVIRLLNPMSRTSSAAICDENDLTRNLRQCLRLFALGGLFPNEKTARVSSVRSNLFQFDIIQYYFINWWRFLKLLRPP</sequence>
<evidence type="ECO:0000313" key="1">
    <source>
        <dbReference type="EMBL" id="CAI6372853.1"/>
    </source>
</evidence>